<dbReference type="RefSeq" id="WP_083561618.1">
    <property type="nucleotide sequence ID" value="NZ_AQQV01000002.1"/>
</dbReference>
<proteinExistence type="inferred from homology"/>
<dbReference type="STRING" id="1317117.ATO7_10062"/>
<evidence type="ECO:0000313" key="9">
    <source>
        <dbReference type="EMBL" id="ORE87378.1"/>
    </source>
</evidence>
<dbReference type="InterPro" id="IPR002155">
    <property type="entry name" value="Thiolase"/>
</dbReference>
<evidence type="ECO:0000256" key="1">
    <source>
        <dbReference type="ARBA" id="ARBA00010982"/>
    </source>
</evidence>
<dbReference type="GO" id="GO:0003985">
    <property type="term" value="F:acetyl-CoA C-acetyltransferase activity"/>
    <property type="evidence" value="ECO:0007669"/>
    <property type="project" value="TreeGrafter"/>
</dbReference>
<evidence type="ECO:0000256" key="5">
    <source>
        <dbReference type="ARBA" id="ARBA00023315"/>
    </source>
</evidence>
<reference evidence="9 10" key="1">
    <citation type="submission" date="2013-04" db="EMBL/GenBank/DDBJ databases">
        <title>Oceanococcus atlanticus 22II-S10r2 Genome Sequencing.</title>
        <authorList>
            <person name="Lai Q."/>
            <person name="Li G."/>
            <person name="Shao Z."/>
        </authorList>
    </citation>
    <scope>NUCLEOTIDE SEQUENCE [LARGE SCALE GENOMIC DNA]</scope>
    <source>
        <strain evidence="9 10">22II-S10r2</strain>
    </source>
</reference>
<accession>A0A1Y1SEF9</accession>
<dbReference type="PANTHER" id="PTHR18919">
    <property type="entry name" value="ACETYL-COA C-ACYLTRANSFERASE"/>
    <property type="match status" value="1"/>
</dbReference>
<dbReference type="Pfam" id="PF02803">
    <property type="entry name" value="Thiolase_C"/>
    <property type="match status" value="1"/>
</dbReference>
<dbReference type="AlphaFoldDB" id="A0A1Y1SEF9"/>
<evidence type="ECO:0000256" key="3">
    <source>
        <dbReference type="ARBA" id="ARBA00022832"/>
    </source>
</evidence>
<comment type="caution">
    <text evidence="9">The sequence shown here is derived from an EMBL/GenBank/DDBJ whole genome shotgun (WGS) entry which is preliminary data.</text>
</comment>
<keyword evidence="10" id="KW-1185">Reference proteome</keyword>
<dbReference type="InterPro" id="IPR020617">
    <property type="entry name" value="Thiolase_C"/>
</dbReference>
<dbReference type="GO" id="GO:0006635">
    <property type="term" value="P:fatty acid beta-oxidation"/>
    <property type="evidence" value="ECO:0007669"/>
    <property type="project" value="TreeGrafter"/>
</dbReference>
<evidence type="ECO:0000259" key="7">
    <source>
        <dbReference type="Pfam" id="PF00108"/>
    </source>
</evidence>
<feature type="domain" description="Thiolase C-terminal" evidence="8">
    <location>
        <begin position="289"/>
        <end position="429"/>
    </location>
</feature>
<feature type="domain" description="Thiolase N-terminal" evidence="7">
    <location>
        <begin position="14"/>
        <end position="281"/>
    </location>
</feature>
<gene>
    <name evidence="9" type="ORF">ATO7_10062</name>
</gene>
<keyword evidence="3" id="KW-0276">Fatty acid metabolism</keyword>
<evidence type="ECO:0000256" key="4">
    <source>
        <dbReference type="ARBA" id="ARBA00023098"/>
    </source>
</evidence>
<evidence type="ECO:0000256" key="2">
    <source>
        <dbReference type="ARBA" id="ARBA00022679"/>
    </source>
</evidence>
<keyword evidence="2 6" id="KW-0808">Transferase</keyword>
<dbReference type="Gene3D" id="3.40.47.10">
    <property type="match status" value="1"/>
</dbReference>
<dbReference type="Proteomes" id="UP000192342">
    <property type="component" value="Unassembled WGS sequence"/>
</dbReference>
<evidence type="ECO:0000256" key="6">
    <source>
        <dbReference type="RuleBase" id="RU003557"/>
    </source>
</evidence>
<dbReference type="PANTHER" id="PTHR18919:SF153">
    <property type="entry name" value="TRIFUNCTIONAL ENZYME SUBUNIT BETA, MITOCHONDRIAL"/>
    <property type="match status" value="1"/>
</dbReference>
<dbReference type="PIRSF" id="PIRSF000429">
    <property type="entry name" value="Ac-CoA_Ac_transf"/>
    <property type="match status" value="1"/>
</dbReference>
<sequence length="434" mass="45977">MPGFTEVADARRPVVVDAVRTPFLNSTGAYAQLHNYQLAALPLAEILRRAGLDAAAVELVTMGMVVQDVETTNVAREAMLVAGYPSHIPAYSISMAGVSPNVGVINLCDAIALGRLKIGVAAGTENFSDLPIRLPRRMRQRAIRLSKARSLRQRLKLLGGIRPADLLPELPSSQDLTTGLSMGSACENMTQRFAVTREAADAYALSSHQRAQAAWDAGHYADVMRVSLAQIEVSRDDAIRGDTSLQRLAALKPSFDPRGIVTPGNASGLTDGAAALLMMAQGEAEQRGLTPLARVCDAQLTGVHDMHSEMLLGPAMAIPPLLARHGLRMQDIAVFELHEAFAAQILANQAALADTRFAREELGLEHAPGAIPAERLNLWGGSLALGNPFAGTGIRLISTAARRLRLEGGRYAVVATCAGGGLGSALLLENPEAV</sequence>
<keyword evidence="5 6" id="KW-0012">Acyltransferase</keyword>
<keyword evidence="4" id="KW-0443">Lipid metabolism</keyword>
<evidence type="ECO:0000313" key="10">
    <source>
        <dbReference type="Proteomes" id="UP000192342"/>
    </source>
</evidence>
<name>A0A1Y1SEF9_9GAMM</name>
<dbReference type="NCBIfam" id="TIGR01930">
    <property type="entry name" value="AcCoA-C-Actrans"/>
    <property type="match status" value="1"/>
</dbReference>
<protein>
    <submittedName>
        <fullName evidence="9">3-ketoacyl-CoA thiolase</fullName>
    </submittedName>
</protein>
<organism evidence="9 10">
    <name type="scientific">Oceanococcus atlanticus</name>
    <dbReference type="NCBI Taxonomy" id="1317117"/>
    <lineage>
        <taxon>Bacteria</taxon>
        <taxon>Pseudomonadati</taxon>
        <taxon>Pseudomonadota</taxon>
        <taxon>Gammaproteobacteria</taxon>
        <taxon>Chromatiales</taxon>
        <taxon>Oceanococcaceae</taxon>
        <taxon>Oceanococcus</taxon>
    </lineage>
</organism>
<dbReference type="SUPFAM" id="SSF53901">
    <property type="entry name" value="Thiolase-like"/>
    <property type="match status" value="2"/>
</dbReference>
<dbReference type="Pfam" id="PF00108">
    <property type="entry name" value="Thiolase_N"/>
    <property type="match status" value="1"/>
</dbReference>
<dbReference type="OrthoDB" id="1402717at2"/>
<dbReference type="InterPro" id="IPR016039">
    <property type="entry name" value="Thiolase-like"/>
</dbReference>
<comment type="similarity">
    <text evidence="1 6">Belongs to the thiolase-like superfamily. Thiolase family.</text>
</comment>
<dbReference type="InterPro" id="IPR020616">
    <property type="entry name" value="Thiolase_N"/>
</dbReference>
<dbReference type="EMBL" id="AQQV01000002">
    <property type="protein sequence ID" value="ORE87378.1"/>
    <property type="molecule type" value="Genomic_DNA"/>
</dbReference>
<evidence type="ECO:0000259" key="8">
    <source>
        <dbReference type="Pfam" id="PF02803"/>
    </source>
</evidence>
<dbReference type="CDD" id="cd00751">
    <property type="entry name" value="thiolase"/>
    <property type="match status" value="1"/>
</dbReference>